<protein>
    <submittedName>
        <fullName evidence="6">Efflux transporter periplasmic adaptor subunit</fullName>
    </submittedName>
</protein>
<dbReference type="RefSeq" id="WP_066613621.1">
    <property type="nucleotide sequence ID" value="NZ_LQQU01000033.1"/>
</dbReference>
<dbReference type="GO" id="GO:0015562">
    <property type="term" value="F:efflux transmembrane transporter activity"/>
    <property type="evidence" value="ECO:0007669"/>
    <property type="project" value="TreeGrafter"/>
</dbReference>
<proteinExistence type="inferred from homology"/>
<feature type="signal peptide" evidence="3">
    <location>
        <begin position="1"/>
        <end position="22"/>
    </location>
</feature>
<dbReference type="PANTHER" id="PTHR30469">
    <property type="entry name" value="MULTIDRUG RESISTANCE PROTEIN MDTA"/>
    <property type="match status" value="1"/>
</dbReference>
<evidence type="ECO:0000256" key="1">
    <source>
        <dbReference type="ARBA" id="ARBA00009477"/>
    </source>
</evidence>
<dbReference type="SUPFAM" id="SSF111369">
    <property type="entry name" value="HlyD-like secretion proteins"/>
    <property type="match status" value="1"/>
</dbReference>
<comment type="similarity">
    <text evidence="1">Belongs to the membrane fusion protein (MFP) (TC 8.A.1) family.</text>
</comment>
<gene>
    <name evidence="6" type="ORF">AVW16_13380</name>
</gene>
<evidence type="ECO:0000259" key="5">
    <source>
        <dbReference type="Pfam" id="PF25954"/>
    </source>
</evidence>
<sequence>MKTTLPARAAPALIALTTLLLAACSEAPPPADEVRPVRYTVADASGAAAGARLPGEVRARTESRLAFRVGGKIVEKYVMAGEHVKKGQVLARLDASDYQLEQAAKAAQLSAAEADLLQQETDLKRARELLAKNFVSQAQVDRQENGVAAARARLTQARAQLAVSRNQTGYASLVADADGVIAEISAEPGSVVAAGAPVARLAADGEREVAVAVPEQMLDAVRGAKSFSVSLWANGQTAYPGTLRELAADADPATRTYAARIRVAAPADALKLGMTATVALPGSANVGVRLPLTALLDEKGRHYVWLIDKKTLKVGRTEVKVAALDDKSVTLAAGVPAGSLVATAGVHLLRDGQRVSLLKE</sequence>
<feature type="coiled-coil region" evidence="2">
    <location>
        <begin position="100"/>
        <end position="167"/>
    </location>
</feature>
<dbReference type="Proteomes" id="UP000076625">
    <property type="component" value="Unassembled WGS sequence"/>
</dbReference>
<feature type="domain" description="CusB-like beta-barrel" evidence="5">
    <location>
        <begin position="209"/>
        <end position="281"/>
    </location>
</feature>
<dbReference type="Gene3D" id="2.40.420.20">
    <property type="match status" value="1"/>
</dbReference>
<dbReference type="NCBIfam" id="TIGR01730">
    <property type="entry name" value="RND_mfp"/>
    <property type="match status" value="1"/>
</dbReference>
<organism evidence="6 7">
    <name type="scientific">Crenobacter luteus</name>
    <dbReference type="NCBI Taxonomy" id="1452487"/>
    <lineage>
        <taxon>Bacteria</taxon>
        <taxon>Pseudomonadati</taxon>
        <taxon>Pseudomonadota</taxon>
        <taxon>Betaproteobacteria</taxon>
        <taxon>Neisseriales</taxon>
        <taxon>Neisseriaceae</taxon>
        <taxon>Crenobacter</taxon>
    </lineage>
</organism>
<evidence type="ECO:0000313" key="6">
    <source>
        <dbReference type="EMBL" id="KZE29713.1"/>
    </source>
</evidence>
<evidence type="ECO:0000259" key="4">
    <source>
        <dbReference type="Pfam" id="PF25917"/>
    </source>
</evidence>
<dbReference type="Gene3D" id="2.40.50.100">
    <property type="match status" value="1"/>
</dbReference>
<dbReference type="Pfam" id="PF25954">
    <property type="entry name" value="Beta-barrel_RND_2"/>
    <property type="match status" value="1"/>
</dbReference>
<comment type="caution">
    <text evidence="6">The sequence shown here is derived from an EMBL/GenBank/DDBJ whole genome shotgun (WGS) entry which is preliminary data.</text>
</comment>
<name>A0A161S837_9NEIS</name>
<dbReference type="InterPro" id="IPR058792">
    <property type="entry name" value="Beta-barrel_RND_2"/>
</dbReference>
<evidence type="ECO:0000256" key="2">
    <source>
        <dbReference type="SAM" id="Coils"/>
    </source>
</evidence>
<feature type="domain" description="Multidrug resistance protein MdtA-like barrel-sandwich hybrid" evidence="4">
    <location>
        <begin position="68"/>
        <end position="197"/>
    </location>
</feature>
<dbReference type="GO" id="GO:1990281">
    <property type="term" value="C:efflux pump complex"/>
    <property type="evidence" value="ECO:0007669"/>
    <property type="project" value="TreeGrafter"/>
</dbReference>
<keyword evidence="7" id="KW-1185">Reference proteome</keyword>
<accession>A0A161S837</accession>
<keyword evidence="2" id="KW-0175">Coiled coil</keyword>
<dbReference type="Gene3D" id="2.40.30.170">
    <property type="match status" value="1"/>
</dbReference>
<evidence type="ECO:0000256" key="3">
    <source>
        <dbReference type="SAM" id="SignalP"/>
    </source>
</evidence>
<evidence type="ECO:0000313" key="7">
    <source>
        <dbReference type="Proteomes" id="UP000076625"/>
    </source>
</evidence>
<dbReference type="STRING" id="1452487.AVW16_13380"/>
<dbReference type="OrthoDB" id="9806939at2"/>
<reference evidence="7" key="1">
    <citation type="submission" date="2016-01" db="EMBL/GenBank/DDBJ databases">
        <title>Draft genome of Chromobacterium sp. F49.</title>
        <authorList>
            <person name="Hong K.W."/>
        </authorList>
    </citation>
    <scope>NUCLEOTIDE SEQUENCE [LARGE SCALE GENOMIC DNA]</scope>
    <source>
        <strain evidence="7">CN10</strain>
    </source>
</reference>
<dbReference type="AlphaFoldDB" id="A0A161S837"/>
<dbReference type="Pfam" id="PF25917">
    <property type="entry name" value="BSH_RND"/>
    <property type="match status" value="1"/>
</dbReference>
<dbReference type="InterPro" id="IPR006143">
    <property type="entry name" value="RND_pump_MFP"/>
</dbReference>
<keyword evidence="3" id="KW-0732">Signal</keyword>
<dbReference type="PANTHER" id="PTHR30469:SF15">
    <property type="entry name" value="HLYD FAMILY OF SECRETION PROTEINS"/>
    <property type="match status" value="1"/>
</dbReference>
<feature type="chain" id="PRO_5007826835" evidence="3">
    <location>
        <begin position="23"/>
        <end position="360"/>
    </location>
</feature>
<dbReference type="Gene3D" id="1.10.287.470">
    <property type="entry name" value="Helix hairpin bin"/>
    <property type="match status" value="1"/>
</dbReference>
<dbReference type="EMBL" id="LQQU01000033">
    <property type="protein sequence ID" value="KZE29713.1"/>
    <property type="molecule type" value="Genomic_DNA"/>
</dbReference>
<dbReference type="PROSITE" id="PS51257">
    <property type="entry name" value="PROKAR_LIPOPROTEIN"/>
    <property type="match status" value="1"/>
</dbReference>
<dbReference type="InterPro" id="IPR058625">
    <property type="entry name" value="MdtA-like_BSH"/>
</dbReference>